<dbReference type="InterPro" id="IPR045338">
    <property type="entry name" value="DUF6535"/>
</dbReference>
<name>A0A8H7LT88_9AGAM</name>
<sequence length="542" mass="61610">MMKLWGLVVASLFVAVITPLVLDTSSRLREESPPNSPASQNEQPTEYDKHIPWKPPRAMVFINALWFLSSILNVAVAFIAMLSKESFAELLANHNVPHLTQAWHRQKIWDKIYQWRLPVVLAAFPVVIHISLRLAIFLWDLGSAAVAVPVTIVVALMIIICVLFTIFPFVDGYSPFSTSTSSILFAFRNVDPHAIPDDLESRLDPLILRILQRIITSGDNLQAVNLMSKPLSSFIHTNNPQNLLERSRIWSVVRTRFHALCPYDLQFDASAGLYAQFLLALERSRCNTGYEATPFVEGVCLLLWAVQGYNRRSHRKGYTNPSLRQESLQLGRVVVYHCLKALSFNLQHIGLGGANFETTEHFSLANHVTSLFERPEIFEYEDVYHDICVSFAMIMCCILPRWPALNTTPFIMRFIRAHRSNVRLIPAFGLVLGLFAFSRYDYPMDNRYGSSLLAQSQDHVAVRMERALNVLWYYLSDEQVYPEGLATLGLLYLQAHHARYHLDAADRQKISEVLDLYPRSIGQAASIYTLPLGFDMYAAHAP</sequence>
<evidence type="ECO:0000313" key="4">
    <source>
        <dbReference type="EMBL" id="KAF8703127.1"/>
    </source>
</evidence>
<feature type="domain" description="DUF6535" evidence="3">
    <location>
        <begin position="7"/>
        <end position="134"/>
    </location>
</feature>
<dbReference type="OrthoDB" id="3219854at2759"/>
<feature type="transmembrane region" description="Helical" evidence="2">
    <location>
        <begin position="145"/>
        <end position="170"/>
    </location>
</feature>
<proteinExistence type="predicted"/>
<protein>
    <recommendedName>
        <fullName evidence="3">DUF6535 domain-containing protein</fullName>
    </recommendedName>
</protein>
<keyword evidence="2" id="KW-0812">Transmembrane</keyword>
<evidence type="ECO:0000256" key="1">
    <source>
        <dbReference type="SAM" id="MobiDB-lite"/>
    </source>
</evidence>
<organism evidence="4 5">
    <name type="scientific">Rhizoctonia solani</name>
    <dbReference type="NCBI Taxonomy" id="456999"/>
    <lineage>
        <taxon>Eukaryota</taxon>
        <taxon>Fungi</taxon>
        <taxon>Dikarya</taxon>
        <taxon>Basidiomycota</taxon>
        <taxon>Agaricomycotina</taxon>
        <taxon>Agaricomycetes</taxon>
        <taxon>Cantharellales</taxon>
        <taxon>Ceratobasidiaceae</taxon>
        <taxon>Rhizoctonia</taxon>
    </lineage>
</organism>
<keyword evidence="2" id="KW-1133">Transmembrane helix</keyword>
<dbReference type="Pfam" id="PF20153">
    <property type="entry name" value="DUF6535"/>
    <property type="match status" value="1"/>
</dbReference>
<feature type="transmembrane region" description="Helical" evidence="2">
    <location>
        <begin position="58"/>
        <end position="82"/>
    </location>
</feature>
<reference evidence="4" key="1">
    <citation type="submission" date="2020-09" db="EMBL/GenBank/DDBJ databases">
        <title>Comparative genome analyses of four rice-infecting Rhizoctonia solani isolates reveal extensive enrichment of homogalacturonan modification genes.</title>
        <authorList>
            <person name="Lee D.-Y."/>
            <person name="Jeon J."/>
            <person name="Kim K.-T."/>
            <person name="Cheong K."/>
            <person name="Song H."/>
            <person name="Choi G."/>
            <person name="Ko J."/>
            <person name="Opiyo S.O."/>
            <person name="Zuo S."/>
            <person name="Madhav S."/>
            <person name="Lee Y.-H."/>
            <person name="Wang G.-L."/>
        </authorList>
    </citation>
    <scope>NUCLEOTIDE SEQUENCE</scope>
    <source>
        <strain evidence="4">AG1-IA WGL</strain>
    </source>
</reference>
<evidence type="ECO:0000256" key="2">
    <source>
        <dbReference type="SAM" id="Phobius"/>
    </source>
</evidence>
<accession>A0A8H7LT88</accession>
<dbReference type="EMBL" id="JACYCD010000078">
    <property type="protein sequence ID" value="KAF8703127.1"/>
    <property type="molecule type" value="Genomic_DNA"/>
</dbReference>
<gene>
    <name evidence="4" type="ORF">RHS03_06247</name>
</gene>
<evidence type="ECO:0000259" key="3">
    <source>
        <dbReference type="Pfam" id="PF20153"/>
    </source>
</evidence>
<keyword evidence="2" id="KW-0472">Membrane</keyword>
<feature type="transmembrane region" description="Helical" evidence="2">
    <location>
        <begin position="115"/>
        <end position="139"/>
    </location>
</feature>
<evidence type="ECO:0000313" key="5">
    <source>
        <dbReference type="Proteomes" id="UP000602905"/>
    </source>
</evidence>
<feature type="region of interest" description="Disordered" evidence="1">
    <location>
        <begin position="27"/>
        <end position="47"/>
    </location>
</feature>
<comment type="caution">
    <text evidence="4">The sequence shown here is derived from an EMBL/GenBank/DDBJ whole genome shotgun (WGS) entry which is preliminary data.</text>
</comment>
<dbReference type="AlphaFoldDB" id="A0A8H7LT88"/>
<dbReference type="Proteomes" id="UP000602905">
    <property type="component" value="Unassembled WGS sequence"/>
</dbReference>
<feature type="non-terminal residue" evidence="4">
    <location>
        <position position="1"/>
    </location>
</feature>